<dbReference type="Proteomes" id="UP000824130">
    <property type="component" value="Unassembled WGS sequence"/>
</dbReference>
<evidence type="ECO:0000313" key="1">
    <source>
        <dbReference type="EMBL" id="HIU95916.1"/>
    </source>
</evidence>
<organism evidence="1 2">
    <name type="scientific">Candidatus Allocopromorpha excrementipullorum</name>
    <dbReference type="NCBI Taxonomy" id="2840743"/>
    <lineage>
        <taxon>Bacteria</taxon>
        <taxon>Bacillati</taxon>
        <taxon>Bacillota</taxon>
        <taxon>Clostridia</taxon>
        <taxon>Eubacteriales</taxon>
        <taxon>Eubacteriaceae</taxon>
        <taxon>Eubacteriaceae incertae sedis</taxon>
        <taxon>Candidatus Allocopromorpha</taxon>
    </lineage>
</organism>
<proteinExistence type="predicted"/>
<dbReference type="InterPro" id="IPR010106">
    <property type="entry name" value="RpnA"/>
</dbReference>
<dbReference type="AlphaFoldDB" id="A0A9D1N6N8"/>
<dbReference type="NCBIfam" id="TIGR01784">
    <property type="entry name" value="T_den_put_tspse"/>
    <property type="match status" value="1"/>
</dbReference>
<dbReference type="Pfam" id="PF12784">
    <property type="entry name" value="PDDEXK_2"/>
    <property type="match status" value="1"/>
</dbReference>
<accession>A0A9D1N6N8</accession>
<sequence length="299" mass="34223">MKGESKLKIEKCELKDLDLLDRFLFAEAIEDPETMELILEIILGREVILRHLPHAEKEQRRFLWSKQVKLDVWAKDVDDVVYDTEVQKRDTKDLPKRSRLYNSMIDSNLLPPGTLSYIPLNDVYVIMIMPFDLFGKGLYKYTFNMRCKEVPGMELEDGATRIFLNTRGTNPEGVSEELIELLEYFEHSTAETASRAGSERIARLHEKISDIKASEEIGVKFMNAWEEKLLDRQDGYEEGLKDGKEEGLLAGRKEGLKEGLAAGEKKGHREIAARMKAKGMDLTEIAELTGLEISQLEKL</sequence>
<evidence type="ECO:0000313" key="2">
    <source>
        <dbReference type="Proteomes" id="UP000824130"/>
    </source>
</evidence>
<protein>
    <submittedName>
        <fullName evidence="1">Rpn family recombination-promoting nuclease/putative transposase</fullName>
    </submittedName>
</protein>
<comment type="caution">
    <text evidence="1">The sequence shown here is derived from an EMBL/GenBank/DDBJ whole genome shotgun (WGS) entry which is preliminary data.</text>
</comment>
<gene>
    <name evidence="1" type="ORF">IAD25_04305</name>
</gene>
<name>A0A9D1N6N8_9FIRM</name>
<reference evidence="1" key="1">
    <citation type="submission" date="2020-10" db="EMBL/GenBank/DDBJ databases">
        <authorList>
            <person name="Gilroy R."/>
        </authorList>
    </citation>
    <scope>NUCLEOTIDE SEQUENCE</scope>
    <source>
        <strain evidence="1">ChiSjej4B22-8349</strain>
    </source>
</reference>
<dbReference type="EMBL" id="DVOB01000096">
    <property type="protein sequence ID" value="HIU95916.1"/>
    <property type="molecule type" value="Genomic_DNA"/>
</dbReference>
<reference evidence="1" key="2">
    <citation type="journal article" date="2021" name="PeerJ">
        <title>Extensive microbial diversity within the chicken gut microbiome revealed by metagenomics and culture.</title>
        <authorList>
            <person name="Gilroy R."/>
            <person name="Ravi A."/>
            <person name="Getino M."/>
            <person name="Pursley I."/>
            <person name="Horton D.L."/>
            <person name="Alikhan N.F."/>
            <person name="Baker D."/>
            <person name="Gharbi K."/>
            <person name="Hall N."/>
            <person name="Watson M."/>
            <person name="Adriaenssens E.M."/>
            <person name="Foster-Nyarko E."/>
            <person name="Jarju S."/>
            <person name="Secka A."/>
            <person name="Antonio M."/>
            <person name="Oren A."/>
            <person name="Chaudhuri R.R."/>
            <person name="La Ragione R."/>
            <person name="Hildebrand F."/>
            <person name="Pallen M.J."/>
        </authorList>
    </citation>
    <scope>NUCLEOTIDE SEQUENCE</scope>
    <source>
        <strain evidence="1">ChiSjej4B22-8349</strain>
    </source>
</reference>